<evidence type="ECO:0000313" key="4">
    <source>
        <dbReference type="EMBL" id="RYC29390.1"/>
    </source>
</evidence>
<organism evidence="4 5">
    <name type="scientific">Lichenibacterium minor</name>
    <dbReference type="NCBI Taxonomy" id="2316528"/>
    <lineage>
        <taxon>Bacteria</taxon>
        <taxon>Pseudomonadati</taxon>
        <taxon>Pseudomonadota</taxon>
        <taxon>Alphaproteobacteria</taxon>
        <taxon>Hyphomicrobiales</taxon>
        <taxon>Lichenihabitantaceae</taxon>
        <taxon>Lichenibacterium</taxon>
    </lineage>
</organism>
<evidence type="ECO:0000259" key="2">
    <source>
        <dbReference type="Pfam" id="PF08401"/>
    </source>
</evidence>
<dbReference type="InterPro" id="IPR013610">
    <property type="entry name" value="ArdC_N"/>
</dbReference>
<evidence type="ECO:0000313" key="5">
    <source>
        <dbReference type="Proteomes" id="UP000290759"/>
    </source>
</evidence>
<dbReference type="EMBL" id="QYBB01000054">
    <property type="protein sequence ID" value="RYC29390.1"/>
    <property type="molecule type" value="Genomic_DNA"/>
</dbReference>
<proteinExistence type="predicted"/>
<dbReference type="Pfam" id="PF08401">
    <property type="entry name" value="ArdcN"/>
    <property type="match status" value="1"/>
</dbReference>
<evidence type="ECO:0000256" key="1">
    <source>
        <dbReference type="SAM" id="MobiDB-lite"/>
    </source>
</evidence>
<protein>
    <submittedName>
        <fullName evidence="4">DUF1738 domain-containing protein</fullName>
    </submittedName>
</protein>
<dbReference type="Pfam" id="PF18818">
    <property type="entry name" value="MPTase-PolyVal"/>
    <property type="match status" value="1"/>
</dbReference>
<feature type="region of interest" description="Disordered" evidence="1">
    <location>
        <begin position="1"/>
        <end position="46"/>
    </location>
</feature>
<dbReference type="OrthoDB" id="9792687at2"/>
<sequence>MEQNRNRVPARSSLPTPAGASHRSLVEGDGGPAAREASERDTHGGRGTLYAEITAKIIAELEAGRVPWVQPWTGSGGVPTMPTNAATGRRYSGINVLMLWAAAVERGYSSGRWLTFRQALALGGNVRKGERATMVVYVDRFVPEDERRRAADAGEETRTTAFLKQFQVFGVEQCDGLADSALGTAAVVEPTPMEPWMDALITGMQVDVQVAGDRARYHRLVDRIDVPPPSAYPEPVNWYRTVLHELAHATGHKDRLARDLTGWFGSAAYAREELIAEMTAAFLCAALWTAPTVRHADYIGSWLAVLRADERAIVRAASAASRAADYMTGFLPADMRGEPSS</sequence>
<name>A0A4Q2U018_9HYPH</name>
<dbReference type="InterPro" id="IPR041459">
    <property type="entry name" value="MPTase-PolyVal"/>
</dbReference>
<dbReference type="AlphaFoldDB" id="A0A4Q2U018"/>
<comment type="caution">
    <text evidence="4">The sequence shown here is derived from an EMBL/GenBank/DDBJ whole genome shotgun (WGS) entry which is preliminary data.</text>
</comment>
<dbReference type="RefSeq" id="WP_129229527.1">
    <property type="nucleotide sequence ID" value="NZ_QYBB01000054.1"/>
</dbReference>
<dbReference type="InterPro" id="IPR017113">
    <property type="entry name" value="Antirestriction_ArdC"/>
</dbReference>
<reference evidence="4 5" key="2">
    <citation type="submission" date="2019-02" db="EMBL/GenBank/DDBJ databases">
        <title>'Lichenibacterium ramalinii' gen. nov. sp. nov., 'Lichenibacterium minor' gen. nov. sp. nov.</title>
        <authorList>
            <person name="Pankratov T."/>
        </authorList>
    </citation>
    <scope>NUCLEOTIDE SEQUENCE [LARGE SCALE GENOMIC DNA]</scope>
    <source>
        <strain evidence="4 5">RmlP026</strain>
    </source>
</reference>
<gene>
    <name evidence="4" type="ORF">D3273_24145</name>
</gene>
<feature type="domain" description="N-terminal" evidence="2">
    <location>
        <begin position="49"/>
        <end position="169"/>
    </location>
</feature>
<dbReference type="Proteomes" id="UP000290759">
    <property type="component" value="Unassembled WGS sequence"/>
</dbReference>
<reference evidence="4 5" key="1">
    <citation type="submission" date="2018-12" db="EMBL/GenBank/DDBJ databases">
        <authorList>
            <person name="Grouzdev D.S."/>
            <person name="Krutkina M.S."/>
        </authorList>
    </citation>
    <scope>NUCLEOTIDE SEQUENCE [LARGE SCALE GENOMIC DNA]</scope>
    <source>
        <strain evidence="4 5">RmlP026</strain>
    </source>
</reference>
<dbReference type="PIRSF" id="PIRSF037112">
    <property type="entry name" value="Antirestriction_ArdC"/>
    <property type="match status" value="1"/>
</dbReference>
<keyword evidence="5" id="KW-1185">Reference proteome</keyword>
<dbReference type="GO" id="GO:0003697">
    <property type="term" value="F:single-stranded DNA binding"/>
    <property type="evidence" value="ECO:0007669"/>
    <property type="project" value="InterPro"/>
</dbReference>
<feature type="domain" description="Polyvalent protein metallopeptidase" evidence="3">
    <location>
        <begin position="197"/>
        <end position="318"/>
    </location>
</feature>
<accession>A0A4Q2U018</accession>
<evidence type="ECO:0000259" key="3">
    <source>
        <dbReference type="Pfam" id="PF18818"/>
    </source>
</evidence>